<dbReference type="GO" id="GO:0016757">
    <property type="term" value="F:glycosyltransferase activity"/>
    <property type="evidence" value="ECO:0007669"/>
    <property type="project" value="UniProtKB-KW"/>
</dbReference>
<dbReference type="InterPro" id="IPR051939">
    <property type="entry name" value="Glycosyltr_41/O-GlcNAc_trsf"/>
</dbReference>
<feature type="domain" description="HMW1" evidence="5">
    <location>
        <begin position="161"/>
        <end position="246"/>
    </location>
</feature>
<dbReference type="Pfam" id="PF18071">
    <property type="entry name" value="HMW1C_N"/>
    <property type="match status" value="1"/>
</dbReference>
<dbReference type="Proteomes" id="UP000650477">
    <property type="component" value="Unassembled WGS sequence"/>
</dbReference>
<feature type="domain" description="HMW1C N-terminal" evidence="4">
    <location>
        <begin position="19"/>
        <end position="127"/>
    </location>
</feature>
<organism evidence="6 7">
    <name type="scientific">Morganella morganii</name>
    <name type="common">Proteus morganii</name>
    <dbReference type="NCBI Taxonomy" id="582"/>
    <lineage>
        <taxon>Bacteria</taxon>
        <taxon>Pseudomonadati</taxon>
        <taxon>Pseudomonadota</taxon>
        <taxon>Gammaproteobacteria</taxon>
        <taxon>Enterobacterales</taxon>
        <taxon>Morganellaceae</taxon>
        <taxon>Morganella</taxon>
    </lineage>
</organism>
<name>A0A8I0PZS9_MORMO</name>
<gene>
    <name evidence="6" type="ORF">CYG68_18550</name>
</gene>
<dbReference type="RefSeq" id="WP_193830238.1">
    <property type="nucleotide sequence ID" value="NZ_PKLF01000024.1"/>
</dbReference>
<proteinExistence type="predicted"/>
<evidence type="ECO:0000259" key="4">
    <source>
        <dbReference type="Pfam" id="PF18071"/>
    </source>
</evidence>
<evidence type="ECO:0000256" key="1">
    <source>
        <dbReference type="ARBA" id="ARBA00004922"/>
    </source>
</evidence>
<dbReference type="InterPro" id="IPR041109">
    <property type="entry name" value="HMW1C_N"/>
</dbReference>
<keyword evidence="2" id="KW-0328">Glycosyltransferase</keyword>
<comment type="caution">
    <text evidence="6">The sequence shown here is derived from an EMBL/GenBank/DDBJ whole genome shotgun (WGS) entry which is preliminary data.</text>
</comment>
<dbReference type="Pfam" id="PF18254">
    <property type="entry name" value="HMw1_D2"/>
    <property type="match status" value="1"/>
</dbReference>
<protein>
    <submittedName>
        <fullName evidence="6">Cobalt ABC transporter permease</fullName>
    </submittedName>
</protein>
<evidence type="ECO:0000313" key="7">
    <source>
        <dbReference type="Proteomes" id="UP000650477"/>
    </source>
</evidence>
<keyword evidence="3" id="KW-0808">Transferase</keyword>
<sequence length="621" mass="70418">MTQYTKLPDTSGSSVQSPFSLERFEYLVNNTSCHEESAGILLFLLQQLDLQYGHWGEFERYAPGQTRQVIDRHVCTRIAGAVTTLFSRPSFIISDSGFYHLMGFHRWLALIFAVSGYGNGDHIIRNISGGMVTPLTLNARNLQVFCLSYYPDSQIPLQSESLWQYDRRTVAALFFSLLSGRVLPTQTAHEKREQLLVWFPEKLQELGSLEHVPVSVLHDVYMHCSYADLPQKHEIKRTINKLLRQQMLDEGKVDLPAPREKRRKPVILVIIEWFTCQHSVWRTHSESLKALRSRYVLEGVSLPGTTDEITTTVFDVCHQISGEDVVGQVYTLAEKLRPDMVYFLGVGMFPHTIYLSNLRLAPLQIVGLGHGASTFATCVDYFVVDEDFVGDKNSFSEKVEALPVGAQPFVPPSKTEWQRPMRVPYKQRPPESPLRVAVCASVMKINPGFLSVLAQIRTQSCVPVQFCFYMGFAQGLTFCYLRDVICTVLPDAEVNPHLSIQAYQQALNSCDMFVNPFPYGNMNGVVDVICQGLPGICLTGPELHTHIDGGLFRRLGLPEQWIAENYSDYIAEAVRLAESHDEREQWQALLLSENRENILFDGHPEWFEQAVTRLYSQGEHG</sequence>
<dbReference type="Gene3D" id="3.40.50.2000">
    <property type="entry name" value="Glycogen Phosphorylase B"/>
    <property type="match status" value="1"/>
</dbReference>
<dbReference type="EMBL" id="PKLF01000024">
    <property type="protein sequence ID" value="MBE8614372.1"/>
    <property type="molecule type" value="Genomic_DNA"/>
</dbReference>
<evidence type="ECO:0000256" key="2">
    <source>
        <dbReference type="ARBA" id="ARBA00022676"/>
    </source>
</evidence>
<evidence type="ECO:0000256" key="3">
    <source>
        <dbReference type="ARBA" id="ARBA00022679"/>
    </source>
</evidence>
<accession>A0A8I0PZS9</accession>
<evidence type="ECO:0000259" key="5">
    <source>
        <dbReference type="Pfam" id="PF18254"/>
    </source>
</evidence>
<dbReference type="PANTHER" id="PTHR44835:SF1">
    <property type="entry name" value="PROTEIN O-GLCNAC TRANSFERASE"/>
    <property type="match status" value="1"/>
</dbReference>
<dbReference type="PANTHER" id="PTHR44835">
    <property type="entry name" value="UDP-N-ACETYLGLUCOSAMINE--PEPTIDE N-ACETYLGLUCOSAMINYLTRANSFERASE SPINDLY-RELATED"/>
    <property type="match status" value="1"/>
</dbReference>
<reference evidence="6" key="1">
    <citation type="submission" date="2017-12" db="EMBL/GenBank/DDBJ databases">
        <title>Genome sequencing and analysis.</title>
        <authorList>
            <person name="Huang Y.-T."/>
        </authorList>
    </citation>
    <scope>NUCLEOTIDE SEQUENCE</scope>
    <source>
        <strain evidence="6">VGH116</strain>
    </source>
</reference>
<dbReference type="InterPro" id="IPR040542">
    <property type="entry name" value="HMW1_D2"/>
</dbReference>
<dbReference type="AlphaFoldDB" id="A0A8I0PZS9"/>
<dbReference type="Gene3D" id="3.40.50.11380">
    <property type="match status" value="1"/>
</dbReference>
<evidence type="ECO:0000313" key="6">
    <source>
        <dbReference type="EMBL" id="MBE8614372.1"/>
    </source>
</evidence>
<comment type="pathway">
    <text evidence="1">Protein modification; protein glycosylation.</text>
</comment>